<dbReference type="InterPro" id="IPR020215">
    <property type="entry name" value="EbsA-like"/>
</dbReference>
<evidence type="ECO:0000256" key="1">
    <source>
        <dbReference type="SAM" id="Phobius"/>
    </source>
</evidence>
<keyword evidence="1" id="KW-0472">Membrane</keyword>
<dbReference type="Proteomes" id="UP000050961">
    <property type="component" value="Unassembled WGS sequence"/>
</dbReference>
<reference evidence="2 3" key="1">
    <citation type="journal article" date="2015" name="Genome Announc.">
        <title>Expanding the biotechnology potential of lactobacilli through comparative genomics of 213 strains and associated genera.</title>
        <authorList>
            <person name="Sun Z."/>
            <person name="Harris H.M."/>
            <person name="McCann A."/>
            <person name="Guo C."/>
            <person name="Argimon S."/>
            <person name="Zhang W."/>
            <person name="Yang X."/>
            <person name="Jeffery I.B."/>
            <person name="Cooney J.C."/>
            <person name="Kagawa T.F."/>
            <person name="Liu W."/>
            <person name="Song Y."/>
            <person name="Salvetti E."/>
            <person name="Wrobel A."/>
            <person name="Rasinkangas P."/>
            <person name="Parkhill J."/>
            <person name="Rea M.C."/>
            <person name="O'Sullivan O."/>
            <person name="Ritari J."/>
            <person name="Douillard F.P."/>
            <person name="Paul Ross R."/>
            <person name="Yang R."/>
            <person name="Briner A.E."/>
            <person name="Felis G.E."/>
            <person name="de Vos W.M."/>
            <person name="Barrangou R."/>
            <person name="Klaenhammer T.R."/>
            <person name="Caufield P.W."/>
            <person name="Cui Y."/>
            <person name="Zhang H."/>
            <person name="O'Toole P.W."/>
        </authorList>
    </citation>
    <scope>NUCLEOTIDE SEQUENCE [LARGE SCALE GENOMIC DNA]</scope>
    <source>
        <strain evidence="2 3">DSM 21376</strain>
    </source>
</reference>
<evidence type="ECO:0008006" key="4">
    <source>
        <dbReference type="Google" id="ProtNLM"/>
    </source>
</evidence>
<protein>
    <recommendedName>
        <fullName evidence="4">Pore-forming protein</fullName>
    </recommendedName>
</protein>
<name>A0A023CX89_9LACO</name>
<dbReference type="PATRIC" id="fig|1423806.3.peg.1425"/>
<organism evidence="2 3">
    <name type="scientific">Liquorilactobacillus sucicola DSM 21376 = JCM 15457</name>
    <dbReference type="NCBI Taxonomy" id="1423806"/>
    <lineage>
        <taxon>Bacteria</taxon>
        <taxon>Bacillati</taxon>
        <taxon>Bacillota</taxon>
        <taxon>Bacilli</taxon>
        <taxon>Lactobacillales</taxon>
        <taxon>Lactobacillaceae</taxon>
        <taxon>Liquorilactobacillus</taxon>
    </lineage>
</organism>
<feature type="transmembrane region" description="Helical" evidence="1">
    <location>
        <begin position="38"/>
        <end position="59"/>
    </location>
</feature>
<dbReference type="EMBL" id="AYZF01000013">
    <property type="protein sequence ID" value="KRN06209.1"/>
    <property type="molecule type" value="Genomic_DNA"/>
</dbReference>
<comment type="caution">
    <text evidence="2">The sequence shown here is derived from an EMBL/GenBank/DDBJ whole genome shotgun (WGS) entry which is preliminary data.</text>
</comment>
<evidence type="ECO:0000313" key="3">
    <source>
        <dbReference type="Proteomes" id="UP000050961"/>
    </source>
</evidence>
<sequence length="124" mass="14669">MKEKFFYQPDFPTTIICWSYTFIILLLGFILWLEITFFQVWTLLALLVFLAVAALQIVLRKVELTQDELILHTVIPQNAKKFRLNDIENVSRKRAKLSIQTKYQTYSFFVKPSSGEKLYNSLNR</sequence>
<dbReference type="AlphaFoldDB" id="A0A023CX89"/>
<dbReference type="RefSeq" id="WP_034988169.1">
    <property type="nucleotide sequence ID" value="NZ_AYZF01000013.1"/>
</dbReference>
<evidence type="ECO:0000313" key="2">
    <source>
        <dbReference type="EMBL" id="KRN06209.1"/>
    </source>
</evidence>
<proteinExistence type="predicted"/>
<gene>
    <name evidence="2" type="ORF">FD15_GL001405</name>
</gene>
<feature type="transmembrane region" description="Helical" evidence="1">
    <location>
        <begin position="12"/>
        <end position="32"/>
    </location>
</feature>
<keyword evidence="1" id="KW-1133">Transmembrane helix</keyword>
<accession>A0A023CX89</accession>
<dbReference type="STRING" id="1423806.FD15_GL001405"/>
<dbReference type="OrthoDB" id="2299313at2"/>
<dbReference type="Pfam" id="PF17255">
    <property type="entry name" value="EbsA"/>
    <property type="match status" value="1"/>
</dbReference>
<keyword evidence="3" id="KW-1185">Reference proteome</keyword>
<dbReference type="eggNOG" id="ENOG502ZPAS">
    <property type="taxonomic scope" value="Bacteria"/>
</dbReference>
<keyword evidence="1" id="KW-0812">Transmembrane</keyword>